<gene>
    <name evidence="6" type="ORF">ETD86_03255</name>
</gene>
<dbReference type="Gene3D" id="1.10.10.10">
    <property type="entry name" value="Winged helix-like DNA-binding domain superfamily/Winged helix DNA-binding domain"/>
    <property type="match status" value="1"/>
</dbReference>
<feature type="region of interest" description="Disordered" evidence="4">
    <location>
        <begin position="297"/>
        <end position="335"/>
    </location>
</feature>
<dbReference type="SMART" id="SM00345">
    <property type="entry name" value="HTH_GNTR"/>
    <property type="match status" value="1"/>
</dbReference>
<comment type="caution">
    <text evidence="6">The sequence shown here is derived from an EMBL/GenBank/DDBJ whole genome shotgun (WGS) entry which is preliminary data.</text>
</comment>
<dbReference type="Proteomes" id="UP000309128">
    <property type="component" value="Unassembled WGS sequence"/>
</dbReference>
<dbReference type="Gene3D" id="3.40.190.10">
    <property type="entry name" value="Periplasmic binding protein-like II"/>
    <property type="match status" value="1"/>
</dbReference>
<evidence type="ECO:0000256" key="1">
    <source>
        <dbReference type="ARBA" id="ARBA00023015"/>
    </source>
</evidence>
<dbReference type="InterPro" id="IPR036390">
    <property type="entry name" value="WH_DNA-bd_sf"/>
</dbReference>
<dbReference type="PANTHER" id="PTHR38431">
    <property type="entry name" value="BLL2305 PROTEIN"/>
    <property type="match status" value="1"/>
</dbReference>
<dbReference type="Pfam" id="PF00392">
    <property type="entry name" value="GntR"/>
    <property type="match status" value="1"/>
</dbReference>
<evidence type="ECO:0000313" key="7">
    <source>
        <dbReference type="Proteomes" id="UP000309128"/>
    </source>
</evidence>
<dbReference type="RefSeq" id="WP_138664574.1">
    <property type="nucleotide sequence ID" value="NZ_VCKY01000007.1"/>
</dbReference>
<dbReference type="InterPro" id="IPR000524">
    <property type="entry name" value="Tscrpt_reg_HTH_GntR"/>
</dbReference>
<accession>A0A5S4FVN3</accession>
<dbReference type="InterPro" id="IPR036388">
    <property type="entry name" value="WH-like_DNA-bd_sf"/>
</dbReference>
<sequence>MTRYREICTDLAHRIGAGALHPGDELPGVRDLAQQWHTTASTVSRAQRRLADAGMLELADRRRARIAPGAALAARRFLHADSVFTLAGSDDPALDLLTGALDGKLRIVAREGSVAGLGAVRQGRVDGAAIHLLHHTGVYNAPFALGMLRGLEPHLIHLWRREQGLIVLPGNPHHITGIADLAERRVATRRPGTGTRILLDRLLLAAGHDPDRLRGPQVGTHLEVALAVATGTVDAGLGVRSAATDLDLEFIPLTWEDFDIGLVGHALDPAAHLIAALHTPALRDRISSLSGYDTSRSGVVTKLSDTDPSGPPVPGRGQRRRAVPDTLSPESAGTL</sequence>
<evidence type="ECO:0000256" key="3">
    <source>
        <dbReference type="ARBA" id="ARBA00023163"/>
    </source>
</evidence>
<dbReference type="GO" id="GO:0003700">
    <property type="term" value="F:DNA-binding transcription factor activity"/>
    <property type="evidence" value="ECO:0007669"/>
    <property type="project" value="InterPro"/>
</dbReference>
<dbReference type="Pfam" id="PF12727">
    <property type="entry name" value="PBP_like"/>
    <property type="match status" value="1"/>
</dbReference>
<keyword evidence="2" id="KW-0238">DNA-binding</keyword>
<dbReference type="EMBL" id="VCKY01000007">
    <property type="protein sequence ID" value="TMR24769.1"/>
    <property type="molecule type" value="Genomic_DNA"/>
</dbReference>
<keyword evidence="7" id="KW-1185">Reference proteome</keyword>
<dbReference type="OrthoDB" id="9805928at2"/>
<dbReference type="AlphaFoldDB" id="A0A5S4FVN3"/>
<keyword evidence="1" id="KW-0805">Transcription regulation</keyword>
<evidence type="ECO:0000259" key="5">
    <source>
        <dbReference type="PROSITE" id="PS50949"/>
    </source>
</evidence>
<evidence type="ECO:0000256" key="2">
    <source>
        <dbReference type="ARBA" id="ARBA00023125"/>
    </source>
</evidence>
<proteinExistence type="predicted"/>
<dbReference type="PANTHER" id="PTHR38431:SF1">
    <property type="entry name" value="BLL2305 PROTEIN"/>
    <property type="match status" value="1"/>
</dbReference>
<evidence type="ECO:0000256" key="4">
    <source>
        <dbReference type="SAM" id="MobiDB-lite"/>
    </source>
</evidence>
<dbReference type="PROSITE" id="PS50949">
    <property type="entry name" value="HTH_GNTR"/>
    <property type="match status" value="1"/>
</dbReference>
<reference evidence="6 7" key="1">
    <citation type="submission" date="2019-05" db="EMBL/GenBank/DDBJ databases">
        <title>Draft genome sequence of Nonomuraea turkmeniaca DSM 43926.</title>
        <authorList>
            <person name="Saricaoglu S."/>
            <person name="Isik K."/>
        </authorList>
    </citation>
    <scope>NUCLEOTIDE SEQUENCE [LARGE SCALE GENOMIC DNA]</scope>
    <source>
        <strain evidence="6 7">DSM 43926</strain>
    </source>
</reference>
<organism evidence="6 7">
    <name type="scientific">Nonomuraea turkmeniaca</name>
    <dbReference type="NCBI Taxonomy" id="103838"/>
    <lineage>
        <taxon>Bacteria</taxon>
        <taxon>Bacillati</taxon>
        <taxon>Actinomycetota</taxon>
        <taxon>Actinomycetes</taxon>
        <taxon>Streptosporangiales</taxon>
        <taxon>Streptosporangiaceae</taxon>
        <taxon>Nonomuraea</taxon>
    </lineage>
</organism>
<dbReference type="SUPFAM" id="SSF53850">
    <property type="entry name" value="Periplasmic binding protein-like II"/>
    <property type="match status" value="1"/>
</dbReference>
<feature type="domain" description="HTH gntR-type" evidence="5">
    <location>
        <begin position="1"/>
        <end position="69"/>
    </location>
</feature>
<dbReference type="InterPro" id="IPR024370">
    <property type="entry name" value="PBP_domain"/>
</dbReference>
<dbReference type="GO" id="GO:0003677">
    <property type="term" value="F:DNA binding"/>
    <property type="evidence" value="ECO:0007669"/>
    <property type="project" value="UniProtKB-KW"/>
</dbReference>
<protein>
    <submittedName>
        <fullName evidence="6">GntR family transcriptional regulator</fullName>
    </submittedName>
</protein>
<dbReference type="SUPFAM" id="SSF46785">
    <property type="entry name" value="Winged helix' DNA-binding domain"/>
    <property type="match status" value="1"/>
</dbReference>
<name>A0A5S4FVN3_9ACTN</name>
<keyword evidence="3" id="KW-0804">Transcription</keyword>
<evidence type="ECO:0000313" key="6">
    <source>
        <dbReference type="EMBL" id="TMR24769.1"/>
    </source>
</evidence>